<evidence type="ECO:0000313" key="1">
    <source>
        <dbReference type="EMBL" id="MFC5712022.1"/>
    </source>
</evidence>
<sequence length="74" mass="8687">MSLWQKLKEWHKKRYKKRIEKMEKQGKCPECRGTGYQISAMEAMYSALYDCSGCNGSGLFTDWENLKKASKENK</sequence>
<keyword evidence="1" id="KW-0378">Hydrolase</keyword>
<accession>A0ABW0YKV3</accession>
<dbReference type="RefSeq" id="WP_385939031.1">
    <property type="nucleotide sequence ID" value="NZ_JBHSOZ010000003.1"/>
</dbReference>
<dbReference type="Proteomes" id="UP001596142">
    <property type="component" value="Unassembled WGS sequence"/>
</dbReference>
<comment type="caution">
    <text evidence="1">The sequence shown here is derived from an EMBL/GenBank/DDBJ whole genome shotgun (WGS) entry which is preliminary data.</text>
</comment>
<dbReference type="GO" id="GO:0004177">
    <property type="term" value="F:aminopeptidase activity"/>
    <property type="evidence" value="ECO:0007669"/>
    <property type="project" value="UniProtKB-KW"/>
</dbReference>
<keyword evidence="2" id="KW-1185">Reference proteome</keyword>
<evidence type="ECO:0000313" key="2">
    <source>
        <dbReference type="Proteomes" id="UP001596142"/>
    </source>
</evidence>
<keyword evidence="1" id="KW-0031">Aminopeptidase</keyword>
<gene>
    <name evidence="1" type="ORF">ACFPU1_04465</name>
</gene>
<reference evidence="2" key="1">
    <citation type="journal article" date="2019" name="Int. J. Syst. Evol. Microbiol.">
        <title>The Global Catalogue of Microorganisms (GCM) 10K type strain sequencing project: providing services to taxonomists for standard genome sequencing and annotation.</title>
        <authorList>
            <consortium name="The Broad Institute Genomics Platform"/>
            <consortium name="The Broad Institute Genome Sequencing Center for Infectious Disease"/>
            <person name="Wu L."/>
            <person name="Ma J."/>
        </authorList>
    </citation>
    <scope>NUCLEOTIDE SEQUENCE [LARGE SCALE GENOMIC DNA]</scope>
    <source>
        <strain evidence="2">CECT 7184</strain>
    </source>
</reference>
<organism evidence="1 2">
    <name type="scientific">Thalassorhabdus alkalitolerans</name>
    <dbReference type="NCBI Taxonomy" id="2282697"/>
    <lineage>
        <taxon>Bacteria</taxon>
        <taxon>Bacillati</taxon>
        <taxon>Bacillota</taxon>
        <taxon>Bacilli</taxon>
        <taxon>Bacillales</taxon>
        <taxon>Bacillaceae</taxon>
        <taxon>Thalassorhabdus</taxon>
    </lineage>
</organism>
<proteinExistence type="predicted"/>
<name>A0ABW0YKV3_9BACI</name>
<dbReference type="InterPro" id="IPR036410">
    <property type="entry name" value="HSP_DnaJ_Cys-rich_dom_sf"/>
</dbReference>
<dbReference type="SUPFAM" id="SSF57938">
    <property type="entry name" value="DnaJ/Hsp40 cysteine-rich domain"/>
    <property type="match status" value="1"/>
</dbReference>
<dbReference type="Gene3D" id="1.20.1580.10">
    <property type="entry name" value="ABC transporter ATPase like domain"/>
    <property type="match status" value="1"/>
</dbReference>
<protein>
    <submittedName>
        <fullName evidence="1">Methionine aminopeptidase</fullName>
    </submittedName>
</protein>
<dbReference type="EMBL" id="JBHSOZ010000003">
    <property type="protein sequence ID" value="MFC5712022.1"/>
    <property type="molecule type" value="Genomic_DNA"/>
</dbReference>
<keyword evidence="1" id="KW-0645">Protease</keyword>